<dbReference type="InterPro" id="IPR005135">
    <property type="entry name" value="Endo/exonuclease/phosphatase"/>
</dbReference>
<evidence type="ECO:0000313" key="3">
    <source>
        <dbReference type="Proteomes" id="UP000023152"/>
    </source>
</evidence>
<protein>
    <recommendedName>
        <fullName evidence="1">Endonuclease/exonuclease/phosphatase domain-containing protein</fullName>
    </recommendedName>
</protein>
<comment type="caution">
    <text evidence="2">The sequence shown here is derived from an EMBL/GenBank/DDBJ whole genome shotgun (WGS) entry which is preliminary data.</text>
</comment>
<gene>
    <name evidence="2" type="ORF">RFI_27433</name>
</gene>
<reference evidence="2 3" key="1">
    <citation type="journal article" date="2013" name="Curr. Biol.">
        <title>The Genome of the Foraminiferan Reticulomyxa filosa.</title>
        <authorList>
            <person name="Glockner G."/>
            <person name="Hulsmann N."/>
            <person name="Schleicher M."/>
            <person name="Noegel A.A."/>
            <person name="Eichinger L."/>
            <person name="Gallinger C."/>
            <person name="Pawlowski J."/>
            <person name="Sierra R."/>
            <person name="Euteneuer U."/>
            <person name="Pillet L."/>
            <person name="Moustafa A."/>
            <person name="Platzer M."/>
            <person name="Groth M."/>
            <person name="Szafranski K."/>
            <person name="Schliwa M."/>
        </authorList>
    </citation>
    <scope>NUCLEOTIDE SEQUENCE [LARGE SCALE GENOMIC DNA]</scope>
</reference>
<sequence>KCHCTYVLWKSQNNIRPFFCQSFKAMMQMGVGNRSRDEVNISNTGMMNSDLLIFQNNINGFYSNSQILEQNLQYKQPHVCLLQEGFRSKKNGIDYNFQHLYVHHWIETGRSGVLCRRDLHSISRSFNTMADTFNVFGYESCWVEVSCPDQNRPLLFCSFYRNLQCKQSNIQAFEQELHHAMKISEHIVIGGDWNAHHPAWLDHNTDGVGDCILDFIVSNGLDIINTLPFNCTFMKDNATSSIDITLCTSSILPFVSNWRTNDVELDVHSDHLPITFNIKTTWSSPRIERQKIETWNLRSNKWEQFRLILKRNIDNWMQSIDSIVLNNTGTLDKAVESWTKCIVDAGEATIGIRTILKDNKPWWSDSLSRLRKIVQKSKNIFRKQRTPRNLMLYKKASEQLRRKSLLEKHQHMNWICEGVDNPRHVMPLVEAQSFEKIVMHSLTFSERKIICRLITVKVGLNDYLYNIQNHILLIVFECLKYQDLRRSWLLPDINVLSLSMKYFIIGNRTWKPDIRIKVVNAAKPEFVQVERAHCDSSKKTKTKNFLVFPSFNDLMLLIKYSCFSYIFCNRKEICRKKGTSENKFKRKSKRFSNYKDVIARSKHKNQVSKSRYSYRTKRNNIAELSSIVQAFVLSLKCPLNIFGIQKYHFHNCHALKSVHFFHFTVLN</sequence>
<dbReference type="GO" id="GO:0003824">
    <property type="term" value="F:catalytic activity"/>
    <property type="evidence" value="ECO:0007669"/>
    <property type="project" value="InterPro"/>
</dbReference>
<dbReference type="OrthoDB" id="411871at2759"/>
<accession>X6MA98</accession>
<name>X6MA98_RETFI</name>
<evidence type="ECO:0000313" key="2">
    <source>
        <dbReference type="EMBL" id="ETO09945.1"/>
    </source>
</evidence>
<dbReference type="Proteomes" id="UP000023152">
    <property type="component" value="Unassembled WGS sequence"/>
</dbReference>
<dbReference type="PANTHER" id="PTHR33273">
    <property type="entry name" value="DOMAIN-CONTAINING PROTEIN, PUTATIVE-RELATED"/>
    <property type="match status" value="1"/>
</dbReference>
<dbReference type="SUPFAM" id="SSF56219">
    <property type="entry name" value="DNase I-like"/>
    <property type="match status" value="1"/>
</dbReference>
<organism evidence="2 3">
    <name type="scientific">Reticulomyxa filosa</name>
    <dbReference type="NCBI Taxonomy" id="46433"/>
    <lineage>
        <taxon>Eukaryota</taxon>
        <taxon>Sar</taxon>
        <taxon>Rhizaria</taxon>
        <taxon>Retaria</taxon>
        <taxon>Foraminifera</taxon>
        <taxon>Monothalamids</taxon>
        <taxon>Reticulomyxidae</taxon>
        <taxon>Reticulomyxa</taxon>
    </lineage>
</organism>
<feature type="non-terminal residue" evidence="2">
    <location>
        <position position="1"/>
    </location>
</feature>
<dbReference type="PANTHER" id="PTHR33273:SF2">
    <property type="entry name" value="ENDONUCLEASE_EXONUCLEASE_PHOSPHATASE DOMAIN-CONTAINING PROTEIN"/>
    <property type="match status" value="1"/>
</dbReference>
<evidence type="ECO:0000259" key="1">
    <source>
        <dbReference type="Pfam" id="PF14529"/>
    </source>
</evidence>
<dbReference type="Gene3D" id="3.60.10.10">
    <property type="entry name" value="Endonuclease/exonuclease/phosphatase"/>
    <property type="match status" value="1"/>
</dbReference>
<dbReference type="InterPro" id="IPR036691">
    <property type="entry name" value="Endo/exonu/phosph_ase_sf"/>
</dbReference>
<dbReference type="Pfam" id="PF14529">
    <property type="entry name" value="Exo_endo_phos_2"/>
    <property type="match status" value="1"/>
</dbReference>
<dbReference type="AlphaFoldDB" id="X6MA98"/>
<proteinExistence type="predicted"/>
<dbReference type="EMBL" id="ASPP01023796">
    <property type="protein sequence ID" value="ETO09945.1"/>
    <property type="molecule type" value="Genomic_DNA"/>
</dbReference>
<feature type="domain" description="Endonuclease/exonuclease/phosphatase" evidence="1">
    <location>
        <begin position="155"/>
        <end position="274"/>
    </location>
</feature>
<keyword evidence="3" id="KW-1185">Reference proteome</keyword>